<dbReference type="GO" id="GO:0003676">
    <property type="term" value="F:nucleic acid binding"/>
    <property type="evidence" value="ECO:0007669"/>
    <property type="project" value="InterPro"/>
</dbReference>
<dbReference type="GO" id="GO:0005829">
    <property type="term" value="C:cytosol"/>
    <property type="evidence" value="ECO:0007669"/>
    <property type="project" value="TreeGrafter"/>
</dbReference>
<dbReference type="Gene3D" id="3.40.50.300">
    <property type="entry name" value="P-loop containing nucleotide triphosphate hydrolases"/>
    <property type="match status" value="2"/>
</dbReference>
<dbReference type="Gene3D" id="1.10.3210.30">
    <property type="match status" value="1"/>
</dbReference>
<evidence type="ECO:0000256" key="3">
    <source>
        <dbReference type="ARBA" id="ARBA00022722"/>
    </source>
</evidence>
<dbReference type="CDD" id="cd09641">
    <property type="entry name" value="Cas3''_I"/>
    <property type="match status" value="1"/>
</dbReference>
<dbReference type="GO" id="GO:0004518">
    <property type="term" value="F:nuclease activity"/>
    <property type="evidence" value="ECO:0007669"/>
    <property type="project" value="UniProtKB-KW"/>
</dbReference>
<dbReference type="NCBIfam" id="TIGR01596">
    <property type="entry name" value="cas3_HD"/>
    <property type="match status" value="1"/>
</dbReference>
<dbReference type="EMBL" id="FXTB01000008">
    <property type="protein sequence ID" value="SMO80685.1"/>
    <property type="molecule type" value="Genomic_DNA"/>
</dbReference>
<dbReference type="SMART" id="SM00490">
    <property type="entry name" value="HELICc"/>
    <property type="match status" value="1"/>
</dbReference>
<evidence type="ECO:0000259" key="12">
    <source>
        <dbReference type="PROSITE" id="PS51194"/>
    </source>
</evidence>
<evidence type="ECO:0000256" key="8">
    <source>
        <dbReference type="ARBA" id="ARBA00022840"/>
    </source>
</evidence>
<evidence type="ECO:0000313" key="14">
    <source>
        <dbReference type="EMBL" id="SMO80685.1"/>
    </source>
</evidence>
<dbReference type="InterPro" id="IPR011545">
    <property type="entry name" value="DEAD/DEAH_box_helicase_dom"/>
</dbReference>
<keyword evidence="15" id="KW-1185">Reference proteome</keyword>
<feature type="domain" description="Helicase C-terminal" evidence="12">
    <location>
        <begin position="456"/>
        <end position="623"/>
    </location>
</feature>
<dbReference type="OrthoDB" id="9810236at2"/>
<keyword evidence="3" id="KW-0540">Nuclease</keyword>
<dbReference type="RefSeq" id="WP_142534110.1">
    <property type="nucleotide sequence ID" value="NZ_FXTB01000008.1"/>
</dbReference>
<comment type="similarity">
    <text evidence="2">In the central section; belongs to the CRISPR-associated helicase Cas3 family.</text>
</comment>
<dbReference type="GO" id="GO:0046872">
    <property type="term" value="F:metal ion binding"/>
    <property type="evidence" value="ECO:0007669"/>
    <property type="project" value="UniProtKB-KW"/>
</dbReference>
<dbReference type="InterPro" id="IPR054712">
    <property type="entry name" value="Cas3-like_dom"/>
</dbReference>
<dbReference type="PANTHER" id="PTHR47959:SF16">
    <property type="entry name" value="CRISPR-ASSOCIATED NUCLEASE_HELICASE CAS3-RELATED"/>
    <property type="match status" value="1"/>
</dbReference>
<name>A0A521E9Q2_SACCC</name>
<dbReference type="Pfam" id="PF00270">
    <property type="entry name" value="DEAD"/>
    <property type="match status" value="1"/>
</dbReference>
<evidence type="ECO:0000256" key="10">
    <source>
        <dbReference type="ARBA" id="ARBA00038437"/>
    </source>
</evidence>
<evidence type="ECO:0000313" key="15">
    <source>
        <dbReference type="Proteomes" id="UP000319040"/>
    </source>
</evidence>
<evidence type="ECO:0000256" key="4">
    <source>
        <dbReference type="ARBA" id="ARBA00022723"/>
    </source>
</evidence>
<dbReference type="InterPro" id="IPR038257">
    <property type="entry name" value="CRISPR-assoc_Cas3_HD_sf"/>
</dbReference>
<reference evidence="14 15" key="1">
    <citation type="submission" date="2017-05" db="EMBL/GenBank/DDBJ databases">
        <authorList>
            <person name="Varghese N."/>
            <person name="Submissions S."/>
        </authorList>
    </citation>
    <scope>NUCLEOTIDE SEQUENCE [LARGE SCALE GENOMIC DNA]</scope>
    <source>
        <strain evidence="14 15">DSM 27040</strain>
    </source>
</reference>
<evidence type="ECO:0000256" key="9">
    <source>
        <dbReference type="ARBA" id="ARBA00023118"/>
    </source>
</evidence>
<sequence>MTNNTKEVLAKSEPPVSLKQHVGECLRVYESLRKAFERLPVSDLNNFWELVRLGIVFHDLGKSHSEFQRMLEGKRANWYQQRHELFSTPFIDRLDLPEEDRLLLKLIVAGHHKDFSFLFEHIQHGYKSGEDIFSLTEDGKLDWEEETRKIDDGFVQSFLKEYHISLKPSPLALPMQLVKEYMHKPVNTTSINFRELLLAAGALKQCDHSASAGIFKVNVLEDRHFNFLYEKKWAPYFHQKKAAETNGNIVLTAPTGSGKTEASLMWLHKQMKGNGQGRTFYILPFTASINAMFERLDEKMQGNNEIVGVIHGKLSEYIESRFGDENYSWQNEKLKHELKDNFRALVPPLKVTTPFQLLKSMFGLKGFEKGIFEMSGAYFIFDEIHAYDPEVTAQIKVLIEFACQFLNVKVCLMTATLPTFLKKEFTNAIGEHSEIRADAELYQSLIRHRIKVADGLLSEHINEIQQRLDLGEKVLVVSNTVKQAQEIYNRLDASKKVLLHSAFNGIDRNKKEAKLMSGEVKLLVGTQAIEVSLDIDYDVIFTESAPLDALLQRFGRVNRHRVNGQYRPPCDCIIFSGRNDVDKFIYKNEDVITRTLNALKNIQSENSGLVAENELQFYIDQVYPNWSEKEKEEFDLVYKHLRADVRENLAPFIYSPHREEEFEKQFDGVKVLPAILNKEYQDLLEANQFIKAESLKVSVSKRRFASLISQDGIHRDVSAFQLLRKEGIKEQAYYIINRKYDDELGLQLDIQVKAEFENIL</sequence>
<dbReference type="PROSITE" id="PS51194">
    <property type="entry name" value="HELICASE_CTER"/>
    <property type="match status" value="1"/>
</dbReference>
<dbReference type="GO" id="GO:0003724">
    <property type="term" value="F:RNA helicase activity"/>
    <property type="evidence" value="ECO:0007669"/>
    <property type="project" value="TreeGrafter"/>
</dbReference>
<dbReference type="PROSITE" id="PS51192">
    <property type="entry name" value="HELICASE_ATP_BIND_1"/>
    <property type="match status" value="1"/>
</dbReference>
<dbReference type="GO" id="GO:0005524">
    <property type="term" value="F:ATP binding"/>
    <property type="evidence" value="ECO:0007669"/>
    <property type="project" value="UniProtKB-KW"/>
</dbReference>
<keyword evidence="4" id="KW-0479">Metal-binding</keyword>
<dbReference type="GO" id="GO:0051607">
    <property type="term" value="P:defense response to virus"/>
    <property type="evidence" value="ECO:0007669"/>
    <property type="project" value="UniProtKB-KW"/>
</dbReference>
<protein>
    <submittedName>
        <fullName evidence="14">CRISPR-associated helicase, Cas3 family</fullName>
    </submittedName>
</protein>
<evidence type="ECO:0000256" key="1">
    <source>
        <dbReference type="ARBA" id="ARBA00006847"/>
    </source>
</evidence>
<feature type="domain" description="HD Cas3-type" evidence="13">
    <location>
        <begin position="11"/>
        <end position="209"/>
    </location>
</feature>
<proteinExistence type="inferred from homology"/>
<evidence type="ECO:0000256" key="2">
    <source>
        <dbReference type="ARBA" id="ARBA00009046"/>
    </source>
</evidence>
<dbReference type="PANTHER" id="PTHR47959">
    <property type="entry name" value="ATP-DEPENDENT RNA HELICASE RHLE-RELATED"/>
    <property type="match status" value="1"/>
</dbReference>
<accession>A0A521E9Q2</accession>
<evidence type="ECO:0000259" key="11">
    <source>
        <dbReference type="PROSITE" id="PS51192"/>
    </source>
</evidence>
<gene>
    <name evidence="14" type="ORF">SAMN06265379_10854</name>
</gene>
<evidence type="ECO:0000256" key="5">
    <source>
        <dbReference type="ARBA" id="ARBA00022741"/>
    </source>
</evidence>
<evidence type="ECO:0000259" key="13">
    <source>
        <dbReference type="PROSITE" id="PS51643"/>
    </source>
</evidence>
<dbReference type="InterPro" id="IPR001650">
    <property type="entry name" value="Helicase_C-like"/>
</dbReference>
<dbReference type="SUPFAM" id="SSF52540">
    <property type="entry name" value="P-loop containing nucleoside triphosphate hydrolases"/>
    <property type="match status" value="1"/>
</dbReference>
<evidence type="ECO:0000256" key="6">
    <source>
        <dbReference type="ARBA" id="ARBA00022801"/>
    </source>
</evidence>
<keyword evidence="5" id="KW-0547">Nucleotide-binding</keyword>
<dbReference type="InterPro" id="IPR006474">
    <property type="entry name" value="Helicase_Cas3_CRISPR-ass_core"/>
</dbReference>
<dbReference type="Proteomes" id="UP000319040">
    <property type="component" value="Unassembled WGS sequence"/>
</dbReference>
<dbReference type="GO" id="GO:0016787">
    <property type="term" value="F:hydrolase activity"/>
    <property type="evidence" value="ECO:0007669"/>
    <property type="project" value="UniProtKB-KW"/>
</dbReference>
<keyword evidence="8" id="KW-0067">ATP-binding</keyword>
<dbReference type="NCBIfam" id="TIGR01587">
    <property type="entry name" value="cas3_core"/>
    <property type="match status" value="1"/>
</dbReference>
<dbReference type="SMART" id="SM00487">
    <property type="entry name" value="DEXDc"/>
    <property type="match status" value="1"/>
</dbReference>
<dbReference type="InterPro" id="IPR050079">
    <property type="entry name" value="DEAD_box_RNA_helicase"/>
</dbReference>
<feature type="domain" description="Helicase ATP-binding" evidence="11">
    <location>
        <begin position="240"/>
        <end position="435"/>
    </location>
</feature>
<dbReference type="PROSITE" id="PS51643">
    <property type="entry name" value="HD_CAS3"/>
    <property type="match status" value="1"/>
</dbReference>
<dbReference type="InterPro" id="IPR014001">
    <property type="entry name" value="Helicase_ATP-bd"/>
</dbReference>
<evidence type="ECO:0000256" key="7">
    <source>
        <dbReference type="ARBA" id="ARBA00022806"/>
    </source>
</evidence>
<dbReference type="AlphaFoldDB" id="A0A521E9Q2"/>
<dbReference type="InterPro" id="IPR006483">
    <property type="entry name" value="CRISPR-assoc_Cas3_HD"/>
</dbReference>
<organism evidence="14 15">
    <name type="scientific">Saccharicrinis carchari</name>
    <dbReference type="NCBI Taxonomy" id="1168039"/>
    <lineage>
        <taxon>Bacteria</taxon>
        <taxon>Pseudomonadati</taxon>
        <taxon>Bacteroidota</taxon>
        <taxon>Bacteroidia</taxon>
        <taxon>Marinilabiliales</taxon>
        <taxon>Marinilabiliaceae</taxon>
        <taxon>Saccharicrinis</taxon>
    </lineage>
</organism>
<keyword evidence="7" id="KW-0347">Helicase</keyword>
<dbReference type="Pfam" id="PF22590">
    <property type="entry name" value="Cas3-like_C_2"/>
    <property type="match status" value="1"/>
</dbReference>
<comment type="similarity">
    <text evidence="1">In the N-terminal section; belongs to the CRISPR-associated nuclease Cas3-HD family.</text>
</comment>
<keyword evidence="9" id="KW-0051">Antiviral defense</keyword>
<keyword evidence="6" id="KW-0378">Hydrolase</keyword>
<dbReference type="InterPro" id="IPR027417">
    <property type="entry name" value="P-loop_NTPase"/>
</dbReference>
<comment type="similarity">
    <text evidence="10">Belongs to the DEAD box helicase family.</text>
</comment>